<sequence>MIRRRKTTSKKMGEAKVEEPAAKNESEKKPAAPVPAPAPAAVPVATDGGAKKEDGGAITAIYKIDMHCEGCAKKIKRAVRHVKDVESVKADCGANKLTVIGKMDVVAVKQKLELKTKKKVELISPQPKKDAPAAAAAAPAAAEKKADEKKPEEKKAPEEKPKEQSTVVLKIRLHCEGCIQKIRRIILKINGVHSVDLDGVKDLVTVKGTMDVKQLEPYLKDKLKRNVEIVPPKKEEPAGEKKKEESPAPAAPAGGGEKKKEEAGGGGEKKEKEGGGGEKKEAGGGEKKEKEGGGEKKEGESKPAPPPAAEGGGAKPAEVVNKFEYYGGYPYQPLYYEAPMQYQSYSMEANPSYYYNHNYGYNNHGYVDHRYDVVPMDPHFPHHMQNDQPQMFSDENPNACSVM</sequence>
<feature type="region of interest" description="Disordered" evidence="1">
    <location>
        <begin position="123"/>
        <end position="165"/>
    </location>
</feature>
<dbReference type="GO" id="GO:0046872">
    <property type="term" value="F:metal ion binding"/>
    <property type="evidence" value="ECO:0007669"/>
    <property type="project" value="InterPro"/>
</dbReference>
<dbReference type="CDD" id="cd00371">
    <property type="entry name" value="HMA"/>
    <property type="match status" value="2"/>
</dbReference>
<dbReference type="Gramene" id="MELO3C009355.2.1">
    <property type="protein sequence ID" value="MELO3C009355.2.1"/>
    <property type="gene ID" value="MELO3C009355.2"/>
</dbReference>
<evidence type="ECO:0000313" key="3">
    <source>
        <dbReference type="EnsemblPlants" id="MELO3C009355.2.1"/>
    </source>
</evidence>
<feature type="domain" description="HMA" evidence="2">
    <location>
        <begin position="164"/>
        <end position="227"/>
    </location>
</feature>
<feature type="compositionally biased region" description="Low complexity" evidence="1">
    <location>
        <begin position="132"/>
        <end position="141"/>
    </location>
</feature>
<dbReference type="PROSITE" id="PS50846">
    <property type="entry name" value="HMA_2"/>
    <property type="match status" value="2"/>
</dbReference>
<evidence type="ECO:0000259" key="2">
    <source>
        <dbReference type="PROSITE" id="PS50846"/>
    </source>
</evidence>
<dbReference type="PANTHER" id="PTHR46413">
    <property type="entry name" value="HEAVY METAL-ASSOCIATED ISOPRENYLATED PLANT PROTEIN 6"/>
    <property type="match status" value="1"/>
</dbReference>
<feature type="compositionally biased region" description="Basic and acidic residues" evidence="1">
    <location>
        <begin position="229"/>
        <end position="246"/>
    </location>
</feature>
<feature type="compositionally biased region" description="Basic and acidic residues" evidence="1">
    <location>
        <begin position="11"/>
        <end position="30"/>
    </location>
</feature>
<feature type="region of interest" description="Disordered" evidence="1">
    <location>
        <begin position="1"/>
        <end position="51"/>
    </location>
</feature>
<evidence type="ECO:0000256" key="1">
    <source>
        <dbReference type="SAM" id="MobiDB-lite"/>
    </source>
</evidence>
<dbReference type="SUPFAM" id="SSF55008">
    <property type="entry name" value="HMA, heavy metal-associated domain"/>
    <property type="match status" value="2"/>
</dbReference>
<feature type="compositionally biased region" description="Basic and acidic residues" evidence="1">
    <location>
        <begin position="256"/>
        <end position="301"/>
    </location>
</feature>
<dbReference type="InterPro" id="IPR044594">
    <property type="entry name" value="HIPP01/3/5/6"/>
</dbReference>
<proteinExistence type="predicted"/>
<dbReference type="Pfam" id="PF00403">
    <property type="entry name" value="HMA"/>
    <property type="match status" value="2"/>
</dbReference>
<feature type="compositionally biased region" description="Basic and acidic residues" evidence="1">
    <location>
        <begin position="142"/>
        <end position="163"/>
    </location>
</feature>
<dbReference type="Gene3D" id="3.30.70.100">
    <property type="match status" value="2"/>
</dbReference>
<dbReference type="InterPro" id="IPR036163">
    <property type="entry name" value="HMA_dom_sf"/>
</dbReference>
<name>A0A9I9CVZ0_CUCME</name>
<dbReference type="AlphaFoldDB" id="A0A9I9CVZ0"/>
<reference evidence="3" key="1">
    <citation type="submission" date="2023-03" db="UniProtKB">
        <authorList>
            <consortium name="EnsemblPlants"/>
        </authorList>
    </citation>
    <scope>IDENTIFICATION</scope>
</reference>
<feature type="domain" description="HMA" evidence="2">
    <location>
        <begin position="57"/>
        <end position="123"/>
    </location>
</feature>
<dbReference type="InterPro" id="IPR006121">
    <property type="entry name" value="HMA_dom"/>
</dbReference>
<protein>
    <recommendedName>
        <fullName evidence="2">HMA domain-containing protein</fullName>
    </recommendedName>
</protein>
<dbReference type="PANTHER" id="PTHR46413:SF1">
    <property type="entry name" value="HEAVY METAL-ASSOCIATED ISOPRENYLATED PLANT PROTEIN 6"/>
    <property type="match status" value="1"/>
</dbReference>
<feature type="region of interest" description="Disordered" evidence="1">
    <location>
        <begin position="229"/>
        <end position="315"/>
    </location>
</feature>
<organism evidence="3">
    <name type="scientific">Cucumis melo</name>
    <name type="common">Muskmelon</name>
    <dbReference type="NCBI Taxonomy" id="3656"/>
    <lineage>
        <taxon>Eukaryota</taxon>
        <taxon>Viridiplantae</taxon>
        <taxon>Streptophyta</taxon>
        <taxon>Embryophyta</taxon>
        <taxon>Tracheophyta</taxon>
        <taxon>Spermatophyta</taxon>
        <taxon>Magnoliopsida</taxon>
        <taxon>eudicotyledons</taxon>
        <taxon>Gunneridae</taxon>
        <taxon>Pentapetalae</taxon>
        <taxon>rosids</taxon>
        <taxon>fabids</taxon>
        <taxon>Cucurbitales</taxon>
        <taxon>Cucurbitaceae</taxon>
        <taxon>Benincaseae</taxon>
        <taxon>Cucumis</taxon>
    </lineage>
</organism>
<dbReference type="EnsemblPlants" id="MELO3C009355.2.1">
    <property type="protein sequence ID" value="MELO3C009355.2.1"/>
    <property type="gene ID" value="MELO3C009355.2"/>
</dbReference>
<accession>A0A9I9CVZ0</accession>